<dbReference type="SUPFAM" id="SSF52540">
    <property type="entry name" value="P-loop containing nucleoside triphosphate hydrolases"/>
    <property type="match status" value="1"/>
</dbReference>
<evidence type="ECO:0000256" key="4">
    <source>
        <dbReference type="ARBA" id="ARBA00022840"/>
    </source>
</evidence>
<gene>
    <name evidence="7" type="ORF">KIMC2_16410</name>
</gene>
<evidence type="ECO:0000256" key="2">
    <source>
        <dbReference type="ARBA" id="ARBA00022448"/>
    </source>
</evidence>
<dbReference type="GO" id="GO:0006865">
    <property type="term" value="P:amino acid transport"/>
    <property type="evidence" value="ECO:0007669"/>
    <property type="project" value="UniProtKB-KW"/>
</dbReference>
<dbReference type="GO" id="GO:0022857">
    <property type="term" value="F:transmembrane transporter activity"/>
    <property type="evidence" value="ECO:0007669"/>
    <property type="project" value="UniProtKB-ARBA"/>
</dbReference>
<evidence type="ECO:0000256" key="5">
    <source>
        <dbReference type="ARBA" id="ARBA00022970"/>
    </source>
</evidence>
<dbReference type="EMBL" id="AP026801">
    <property type="protein sequence ID" value="BDR57079.1"/>
    <property type="molecule type" value="Genomic_DNA"/>
</dbReference>
<dbReference type="Pfam" id="PF00005">
    <property type="entry name" value="ABC_tran"/>
    <property type="match status" value="1"/>
</dbReference>
<dbReference type="Gene3D" id="3.40.50.300">
    <property type="entry name" value="P-loop containing nucleotide triphosphate hydrolases"/>
    <property type="match status" value="1"/>
</dbReference>
<dbReference type="GO" id="GO:0005524">
    <property type="term" value="F:ATP binding"/>
    <property type="evidence" value="ECO:0007669"/>
    <property type="project" value="UniProtKB-KW"/>
</dbReference>
<evidence type="ECO:0000256" key="3">
    <source>
        <dbReference type="ARBA" id="ARBA00022741"/>
    </source>
</evidence>
<dbReference type="InterPro" id="IPR003439">
    <property type="entry name" value="ABC_transporter-like_ATP-bd"/>
</dbReference>
<accession>A0AAU9DN07</accession>
<feature type="domain" description="ABC transporter" evidence="6">
    <location>
        <begin position="7"/>
        <end position="235"/>
    </location>
</feature>
<dbReference type="GO" id="GO:0016887">
    <property type="term" value="F:ATP hydrolysis activity"/>
    <property type="evidence" value="ECO:0007669"/>
    <property type="project" value="InterPro"/>
</dbReference>
<organism evidence="7 8">
    <name type="scientific">Xylocopilactobacillus apis</name>
    <dbReference type="NCBI Taxonomy" id="2932183"/>
    <lineage>
        <taxon>Bacteria</taxon>
        <taxon>Bacillati</taxon>
        <taxon>Bacillota</taxon>
        <taxon>Bacilli</taxon>
        <taxon>Lactobacillales</taxon>
        <taxon>Lactobacillaceae</taxon>
        <taxon>Xylocopilactobacillus</taxon>
    </lineage>
</organism>
<dbReference type="InterPro" id="IPR003593">
    <property type="entry name" value="AAA+_ATPase"/>
</dbReference>
<dbReference type="SMART" id="SM00382">
    <property type="entry name" value="AAA"/>
    <property type="match status" value="1"/>
</dbReference>
<keyword evidence="2" id="KW-0813">Transport</keyword>
<dbReference type="InterPro" id="IPR027417">
    <property type="entry name" value="P-loop_NTPase"/>
</dbReference>
<evidence type="ECO:0000313" key="7">
    <source>
        <dbReference type="EMBL" id="BDR57079.1"/>
    </source>
</evidence>
<name>A0AAU9DN07_9LACO</name>
<dbReference type="InterPro" id="IPR017871">
    <property type="entry name" value="ABC_transporter-like_CS"/>
</dbReference>
<evidence type="ECO:0000259" key="6">
    <source>
        <dbReference type="PROSITE" id="PS50893"/>
    </source>
</evidence>
<dbReference type="CDD" id="cd03255">
    <property type="entry name" value="ABC_MJ0796_LolCDE_FtsE"/>
    <property type="match status" value="1"/>
</dbReference>
<keyword evidence="5" id="KW-0029">Amino-acid transport</keyword>
<keyword evidence="8" id="KW-1185">Reference proteome</keyword>
<dbReference type="PANTHER" id="PTHR42798:SF2">
    <property type="entry name" value="ABC TRANSPORTER ATP-BINDING PROTEIN MG467-RELATED"/>
    <property type="match status" value="1"/>
</dbReference>
<sequence>MTTNHLIEMHSVCKIYQSGTAKLYAANNLNFDIDEGELVVIVGASGAGKTTLLNLLGGMDTASSGTIKVNNKIISSYSEKLLSKYRRNEIGFVFQFYNLISNLTALENVEFSSSFAKNPLNPRKILRNIGLENKFDSFPNELSGGQQQRIAIARAIAKNPLLLLCDEPTGALDFKTSKEVLRLLADFNQNERKTVVIITHNSVFANMADKVIQVKDGKIEKVYLNRHKVPVEDLQW</sequence>
<dbReference type="InterPro" id="IPR017911">
    <property type="entry name" value="MacB-like_ATP-bd"/>
</dbReference>
<proteinExistence type="inferred from homology"/>
<dbReference type="PROSITE" id="PS00211">
    <property type="entry name" value="ABC_TRANSPORTER_1"/>
    <property type="match status" value="1"/>
</dbReference>
<dbReference type="PROSITE" id="PS50893">
    <property type="entry name" value="ABC_TRANSPORTER_2"/>
    <property type="match status" value="1"/>
</dbReference>
<protein>
    <submittedName>
        <fullName evidence="7">ABC transporter ATP-binding protein</fullName>
    </submittedName>
</protein>
<dbReference type="AlphaFoldDB" id="A0AAU9DN07"/>
<keyword evidence="3" id="KW-0547">Nucleotide-binding</keyword>
<dbReference type="GO" id="GO:0098796">
    <property type="term" value="C:membrane protein complex"/>
    <property type="evidence" value="ECO:0007669"/>
    <property type="project" value="UniProtKB-ARBA"/>
</dbReference>
<comment type="similarity">
    <text evidence="1">Belongs to the ABC transporter superfamily.</text>
</comment>
<dbReference type="FunFam" id="3.40.50.300:FF:000032">
    <property type="entry name" value="Export ABC transporter ATP-binding protein"/>
    <property type="match status" value="1"/>
</dbReference>
<reference evidence="7 8" key="1">
    <citation type="journal article" date="2023" name="Microbiol. Spectr.">
        <title>Symbiosis of Carpenter Bees with Uncharacterized Lactic Acid Bacteria Showing NAD Auxotrophy.</title>
        <authorList>
            <person name="Kawasaki S."/>
            <person name="Ozawa K."/>
            <person name="Mori T."/>
            <person name="Yamamoto A."/>
            <person name="Ito M."/>
            <person name="Ohkuma M."/>
            <person name="Sakamoto M."/>
            <person name="Matsutani M."/>
        </authorList>
    </citation>
    <scope>NUCLEOTIDE SEQUENCE [LARGE SCALE GENOMIC DNA]</scope>
    <source>
        <strain evidence="7 8">KimC2</strain>
    </source>
</reference>
<evidence type="ECO:0000313" key="8">
    <source>
        <dbReference type="Proteomes" id="UP001321804"/>
    </source>
</evidence>
<dbReference type="KEGG" id="xak:KIMC2_16410"/>
<evidence type="ECO:0000256" key="1">
    <source>
        <dbReference type="ARBA" id="ARBA00005417"/>
    </source>
</evidence>
<dbReference type="RefSeq" id="WP_317695828.1">
    <property type="nucleotide sequence ID" value="NZ_AP026801.1"/>
</dbReference>
<dbReference type="Proteomes" id="UP001321804">
    <property type="component" value="Chromosome"/>
</dbReference>
<dbReference type="PANTHER" id="PTHR42798">
    <property type="entry name" value="LIPOPROTEIN-RELEASING SYSTEM ATP-BINDING PROTEIN LOLD"/>
    <property type="match status" value="1"/>
</dbReference>
<keyword evidence="4 7" id="KW-0067">ATP-binding</keyword>